<dbReference type="InterPro" id="IPR051490">
    <property type="entry name" value="THEM6_lcsJ_thioesterase"/>
</dbReference>
<dbReference type="PANTHER" id="PTHR12475:SF4">
    <property type="entry name" value="PROTEIN THEM6"/>
    <property type="match status" value="1"/>
</dbReference>
<protein>
    <submittedName>
        <fullName evidence="2">Uncharacterized protein</fullName>
    </submittedName>
</protein>
<name>A0ABR1MV26_9PEZI</name>
<accession>A0ABR1MV26</accession>
<dbReference type="SUPFAM" id="SSF54637">
    <property type="entry name" value="Thioesterase/thiol ester dehydrase-isomerase"/>
    <property type="match status" value="1"/>
</dbReference>
<sequence>MALLPQPLRHFLQSVVCDAIGWSKAAQPMRIGALLFAVWNIKVLPGVYHLRIALAILPSLLPQKRQHRHAAPRRVSKEIPADTLPLFTPHTLSTFAPPLEHDSNLHKSNSTYFSDLDVSRSALLARLFLPTLRHVAKNTQSGSSSGGSGSGSGGLGVKLTVALGGAQADFKRGIGLQRYSVSSRIVGWDRKWIVVGSWFEERRIRHHQHHRSSDEEGKGTVYASALAKYVFKAGRATIRPVIVMVAAGLLPLVALDGLDCGKGQAGVFSDKEAEIVDALRAMGPNGLKDWGITEKIEDGEERVDDGEWMRRVEEVRQDGRVVTERFLGLDAVADLA</sequence>
<keyword evidence="3" id="KW-1185">Reference proteome</keyword>
<reference evidence="2 3" key="1">
    <citation type="submission" date="2024-04" db="EMBL/GenBank/DDBJ databases">
        <title>Phyllosticta paracitricarpa is synonymous to the EU quarantine fungus P. citricarpa based on phylogenomic analyses.</title>
        <authorList>
            <consortium name="Lawrence Berkeley National Laboratory"/>
            <person name="Van Ingen-Buijs V.A."/>
            <person name="Van Westerhoven A.C."/>
            <person name="Haridas S."/>
            <person name="Skiadas P."/>
            <person name="Martin F."/>
            <person name="Groenewald J.Z."/>
            <person name="Crous P.W."/>
            <person name="Seidl M.F."/>
        </authorList>
    </citation>
    <scope>NUCLEOTIDE SEQUENCE [LARGE SCALE GENOMIC DNA]</scope>
    <source>
        <strain evidence="2 3">CBS 122670</strain>
    </source>
</reference>
<evidence type="ECO:0000313" key="2">
    <source>
        <dbReference type="EMBL" id="KAK7557057.1"/>
    </source>
</evidence>
<evidence type="ECO:0000313" key="3">
    <source>
        <dbReference type="Proteomes" id="UP001365128"/>
    </source>
</evidence>
<dbReference type="PANTHER" id="PTHR12475">
    <property type="match status" value="1"/>
</dbReference>
<gene>
    <name evidence="2" type="ORF">IWX46DRAFT_636939</name>
</gene>
<evidence type="ECO:0000256" key="1">
    <source>
        <dbReference type="ARBA" id="ARBA00038476"/>
    </source>
</evidence>
<organism evidence="2 3">
    <name type="scientific">Phyllosticta citricarpa</name>
    <dbReference type="NCBI Taxonomy" id="55181"/>
    <lineage>
        <taxon>Eukaryota</taxon>
        <taxon>Fungi</taxon>
        <taxon>Dikarya</taxon>
        <taxon>Ascomycota</taxon>
        <taxon>Pezizomycotina</taxon>
        <taxon>Dothideomycetes</taxon>
        <taxon>Dothideomycetes incertae sedis</taxon>
        <taxon>Botryosphaeriales</taxon>
        <taxon>Phyllostictaceae</taxon>
        <taxon>Phyllosticta</taxon>
    </lineage>
</organism>
<comment type="similarity">
    <text evidence="1">Belongs to the lcsJ thioesterase family.</text>
</comment>
<dbReference type="EMBL" id="JBBPDW010000001">
    <property type="protein sequence ID" value="KAK7557057.1"/>
    <property type="molecule type" value="Genomic_DNA"/>
</dbReference>
<comment type="caution">
    <text evidence="2">The sequence shown here is derived from an EMBL/GenBank/DDBJ whole genome shotgun (WGS) entry which is preliminary data.</text>
</comment>
<proteinExistence type="inferred from homology"/>
<dbReference type="Proteomes" id="UP001365128">
    <property type="component" value="Unassembled WGS sequence"/>
</dbReference>
<dbReference type="InterPro" id="IPR029069">
    <property type="entry name" value="HotDog_dom_sf"/>
</dbReference>